<evidence type="ECO:0000313" key="4">
    <source>
        <dbReference type="Proteomes" id="UP000045545"/>
    </source>
</evidence>
<dbReference type="EMBL" id="CGIH01000004">
    <property type="protein sequence ID" value="CFX07213.1"/>
    <property type="molecule type" value="Genomic_DNA"/>
</dbReference>
<feature type="region of interest" description="Disordered" evidence="1">
    <location>
        <begin position="1"/>
        <end position="28"/>
    </location>
</feature>
<gene>
    <name evidence="2" type="ORF">401</name>
    <name evidence="3" type="ORF">990</name>
</gene>
<evidence type="ECO:0000313" key="3">
    <source>
        <dbReference type="EMBL" id="CFX32251.1"/>
    </source>
</evidence>
<organism evidence="2 4">
    <name type="scientific">Syntrophomonas zehnderi OL-4</name>
    <dbReference type="NCBI Taxonomy" id="690567"/>
    <lineage>
        <taxon>Bacteria</taxon>
        <taxon>Bacillati</taxon>
        <taxon>Bacillota</taxon>
        <taxon>Clostridia</taxon>
        <taxon>Eubacteriales</taxon>
        <taxon>Syntrophomonadaceae</taxon>
        <taxon>Syntrophomonas</taxon>
    </lineage>
</organism>
<dbReference type="AlphaFoldDB" id="A0A0E4C7N8"/>
<keyword evidence="4" id="KW-1185">Reference proteome</keyword>
<dbReference type="OrthoDB" id="3078241at2"/>
<dbReference type="InterPro" id="IPR006448">
    <property type="entry name" value="Phage_term_ssu_P27"/>
</dbReference>
<evidence type="ECO:0000256" key="1">
    <source>
        <dbReference type="SAM" id="MobiDB-lite"/>
    </source>
</evidence>
<dbReference type="Proteomes" id="UP000045545">
    <property type="component" value="Unassembled WGS sequence"/>
</dbReference>
<reference evidence="2 4" key="1">
    <citation type="submission" date="2015-03" db="EMBL/GenBank/DDBJ databases">
        <authorList>
            <person name="Strepis Nikolaos"/>
        </authorList>
    </citation>
    <scope>NUCLEOTIDE SEQUENCE [LARGE SCALE GENOMIC DNA]</scope>
    <source>
        <strain evidence="2 4">OL-4</strain>
    </source>
</reference>
<accession>A0A0E4C7N8</accession>
<proteinExistence type="predicted"/>
<protein>
    <submittedName>
        <fullName evidence="2">Streptococcus phage 7201, Orf21</fullName>
    </submittedName>
</protein>
<dbReference type="EMBL" id="CGIH01000018">
    <property type="protein sequence ID" value="CFX32251.1"/>
    <property type="molecule type" value="Genomic_DNA"/>
</dbReference>
<name>A0A0E4C7N8_9FIRM</name>
<dbReference type="STRING" id="690567.401"/>
<sequence length="184" mass="20497">MAKDGTNRGGARIGSGQKKKALSDKILDGNPGNRKLTVMDFTDMADLTGESMPQPRGYLTAKQKDGSTTLAAEIFNNTWQWLRDRGCAQLVTTQLIEQYAQSVARWIQCEQAISEFGFLAKHPTTGNAIPSPYVSMSQNFMKQANNIWFQIYQVVRENCTTEYRGATPHDDAMEKLLSARIGAR</sequence>
<dbReference type="Pfam" id="PF05119">
    <property type="entry name" value="Terminase_4"/>
    <property type="match status" value="1"/>
</dbReference>
<evidence type="ECO:0000313" key="2">
    <source>
        <dbReference type="EMBL" id="CFX07213.1"/>
    </source>
</evidence>
<dbReference type="RefSeq" id="WP_046495146.1">
    <property type="nucleotide sequence ID" value="NZ_CGIH01000004.1"/>
</dbReference>